<dbReference type="EMBL" id="RBNX01000108">
    <property type="protein sequence ID" value="RML81097.1"/>
    <property type="molecule type" value="Genomic_DNA"/>
</dbReference>
<feature type="region of interest" description="Disordered" evidence="1">
    <location>
        <begin position="1"/>
        <end position="30"/>
    </location>
</feature>
<evidence type="ECO:0000313" key="2">
    <source>
        <dbReference type="EMBL" id="RML81097.1"/>
    </source>
</evidence>
<comment type="caution">
    <text evidence="2">The sequence shown here is derived from an EMBL/GenBank/DDBJ whole genome shotgun (WGS) entry which is preliminary data.</text>
</comment>
<name>A0AAX1VUI0_PSEAJ</name>
<dbReference type="AlphaFoldDB" id="A0AAX1VUI0"/>
<feature type="compositionally biased region" description="Basic and acidic residues" evidence="1">
    <location>
        <begin position="1"/>
        <end position="15"/>
    </location>
</feature>
<organism evidence="2 3">
    <name type="scientific">Pseudomonas amygdali pv. tabaci</name>
    <name type="common">Pseudomonas syringae pv. tabaci</name>
    <dbReference type="NCBI Taxonomy" id="322"/>
    <lineage>
        <taxon>Bacteria</taxon>
        <taxon>Pseudomonadati</taxon>
        <taxon>Pseudomonadota</taxon>
        <taxon>Gammaproteobacteria</taxon>
        <taxon>Pseudomonadales</taxon>
        <taxon>Pseudomonadaceae</taxon>
        <taxon>Pseudomonas</taxon>
        <taxon>Pseudomonas amygdali</taxon>
    </lineage>
</organism>
<evidence type="ECO:0000256" key="1">
    <source>
        <dbReference type="SAM" id="MobiDB-lite"/>
    </source>
</evidence>
<sequence>MRCHRIIDAAEHPHGLETPPTYVSNPHGSKTFRVRGSELAREEARAAAETPLIRQSAFASKLAPTRSSLPQSIHMA</sequence>
<protein>
    <submittedName>
        <fullName evidence="2">Uncharacterized protein</fullName>
    </submittedName>
</protein>
<reference evidence="2 3" key="1">
    <citation type="submission" date="2018-08" db="EMBL/GenBank/DDBJ databases">
        <title>Recombination of ecologically and evolutionarily significant loci maintains genetic cohesion in the Pseudomonas syringae species complex.</title>
        <authorList>
            <person name="Dillon M."/>
            <person name="Thakur S."/>
            <person name="Almeida R.N.D."/>
            <person name="Weir B.S."/>
            <person name="Guttman D.S."/>
        </authorList>
    </citation>
    <scope>NUCLEOTIDE SEQUENCE [LARGE SCALE GENOMIC DNA]</scope>
    <source>
        <strain evidence="2 3">ICMP 2851</strain>
    </source>
</reference>
<gene>
    <name evidence="2" type="ORF">ALQ89_100168</name>
</gene>
<evidence type="ECO:0000313" key="3">
    <source>
        <dbReference type="Proteomes" id="UP000280350"/>
    </source>
</evidence>
<proteinExistence type="predicted"/>
<accession>A0AAX1VUI0</accession>
<dbReference type="Proteomes" id="UP000280350">
    <property type="component" value="Unassembled WGS sequence"/>
</dbReference>